<dbReference type="EMBL" id="LT899436">
    <property type="protein sequence ID" value="SNR16392.1"/>
    <property type="molecule type" value="Genomic_DNA"/>
</dbReference>
<dbReference type="AlphaFoldDB" id="A0A238UBC8"/>
<evidence type="ECO:0000256" key="1">
    <source>
        <dbReference type="ARBA" id="ARBA00022729"/>
    </source>
</evidence>
<dbReference type="OrthoDB" id="1204817at2"/>
<dbReference type="NCBIfam" id="TIGR04183">
    <property type="entry name" value="Por_Secre_tail"/>
    <property type="match status" value="1"/>
</dbReference>
<dbReference type="Pfam" id="PF18962">
    <property type="entry name" value="Por_Secre_tail"/>
    <property type="match status" value="1"/>
</dbReference>
<sequence>MKNYYSKIKNFTLIILISFSFQGLLSQANEPFNCVTEAYLFQTNDVYAQNLASGNAVLEGIDLALDNINAVGYNEKDGYIWGSLRFPDNTIIRIGKDYSTTTFEIPGASFSYVGDVNKDGIYYLRKSSNSYYTIDLDPSSATYLTVLGTQTISKSLNVHDWAFNAVDGKLYTVEKNSNNLYRIDTATNVVETLGEVPILSGLNYTYGAVYFDVDGNFYVSANQTGTVYIIRTVQNVTSSLDMNSNLFAFGPSSNSNDGARCPTAPVPQEDCTNGVDDDGDGLVDCDDPSCSGVASCPTITPTSTGNSGGLESNNRLSTQINRRNINRIKTNYTFDVAKARKVEKNSFYARRSSNQNISLWDLVPMDVIPGTTAVESSPSDLVDITNATDLVSVDYIRDNKGYGTLLLLKTENKVYEHTKHICDRFTGAELLSVSNMEINDALFIKSRVKQPDGSIEFVATFSVRESDDNSSFIVESHWNLDQYEEKGYYNFQVWASSIDDLYNVSQEVLNLLEVQKPISEYKSSDAPLVFIKKAAYRRGGKIDLEIINNLRPSTIIIEGNKRATETATSEPVTFNVDLTGYINNVTLDIGNLYDFGFRLRNQYNLTPDDLFLSDGTWGVDDSSQRFVDTFNVIANNETDEEGVYKVERNISLVATANQDVSVYRSLTPKFEPVDLTAYDQISFDAKGVGTMKMIFVKESISDWNNQPYITVNLTDNTKDYVIYKGDITSNANGEVNLNDVKMLFITLVADDGSMVQKNLDVGNIKFAKQATASIGNEVSLERALVSPNPVETSATFTFNSKSTNDYNFEVFNVLGKQVHSEKITSKVGSNTINFDRKQLSSGIYFYKISSKSLEMKGKLIFK</sequence>
<evidence type="ECO:0000259" key="3">
    <source>
        <dbReference type="Pfam" id="PF18962"/>
    </source>
</evidence>
<name>A0A238UBC8_9FLAO</name>
<dbReference type="Pfam" id="PF21959">
    <property type="entry name" value="DUF6923"/>
    <property type="match status" value="1"/>
</dbReference>
<evidence type="ECO:0000259" key="4">
    <source>
        <dbReference type="Pfam" id="PF21959"/>
    </source>
</evidence>
<dbReference type="InterPro" id="IPR054215">
    <property type="entry name" value="DUF6923"/>
</dbReference>
<dbReference type="RefSeq" id="WP_095072894.1">
    <property type="nucleotide sequence ID" value="NZ_LT899436.1"/>
</dbReference>
<feature type="domain" description="DUF6923" evidence="4">
    <location>
        <begin position="67"/>
        <end position="263"/>
    </location>
</feature>
<dbReference type="KEGG" id="tje:TJEJU_2713"/>
<feature type="signal peptide" evidence="2">
    <location>
        <begin position="1"/>
        <end position="28"/>
    </location>
</feature>
<gene>
    <name evidence="5" type="ORF">TJEJU_2713</name>
</gene>
<keyword evidence="1 2" id="KW-0732">Signal</keyword>
<evidence type="ECO:0000313" key="6">
    <source>
        <dbReference type="Proteomes" id="UP000215214"/>
    </source>
</evidence>
<dbReference type="InterPro" id="IPR026444">
    <property type="entry name" value="Secre_tail"/>
</dbReference>
<dbReference type="InterPro" id="IPR011042">
    <property type="entry name" value="6-blade_b-propeller_TolB-like"/>
</dbReference>
<evidence type="ECO:0000313" key="5">
    <source>
        <dbReference type="EMBL" id="SNR16392.1"/>
    </source>
</evidence>
<evidence type="ECO:0000256" key="2">
    <source>
        <dbReference type="SAM" id="SignalP"/>
    </source>
</evidence>
<dbReference type="SUPFAM" id="SSF101898">
    <property type="entry name" value="NHL repeat"/>
    <property type="match status" value="1"/>
</dbReference>
<feature type="domain" description="Secretion system C-terminal sorting" evidence="3">
    <location>
        <begin position="786"/>
        <end position="860"/>
    </location>
</feature>
<protein>
    <submittedName>
        <fullName evidence="5">Uncharacterized protein</fullName>
    </submittedName>
</protein>
<organism evidence="5 6">
    <name type="scientific">Tenacibaculum jejuense</name>
    <dbReference type="NCBI Taxonomy" id="584609"/>
    <lineage>
        <taxon>Bacteria</taxon>
        <taxon>Pseudomonadati</taxon>
        <taxon>Bacteroidota</taxon>
        <taxon>Flavobacteriia</taxon>
        <taxon>Flavobacteriales</taxon>
        <taxon>Flavobacteriaceae</taxon>
        <taxon>Tenacibaculum</taxon>
    </lineage>
</organism>
<feature type="chain" id="PRO_5013189770" evidence="2">
    <location>
        <begin position="29"/>
        <end position="862"/>
    </location>
</feature>
<proteinExistence type="predicted"/>
<reference evidence="5 6" key="1">
    <citation type="submission" date="2017-07" db="EMBL/GenBank/DDBJ databases">
        <authorList>
            <person name="Sun Z.S."/>
            <person name="Albrecht U."/>
            <person name="Echele G."/>
            <person name="Lee C.C."/>
        </authorList>
    </citation>
    <scope>NUCLEOTIDE SEQUENCE [LARGE SCALE GENOMIC DNA]</scope>
    <source>
        <strain evidence="6">type strain: KCTC 22618</strain>
    </source>
</reference>
<accession>A0A238UBC8</accession>
<dbReference type="Gene3D" id="2.120.10.30">
    <property type="entry name" value="TolB, C-terminal domain"/>
    <property type="match status" value="1"/>
</dbReference>
<keyword evidence="6" id="KW-1185">Reference proteome</keyword>
<dbReference type="Proteomes" id="UP000215214">
    <property type="component" value="Chromosome TJEJU"/>
</dbReference>